<keyword evidence="2" id="KW-0732">Signal</keyword>
<feature type="compositionally biased region" description="Basic and acidic residues" evidence="1">
    <location>
        <begin position="33"/>
        <end position="54"/>
    </location>
</feature>
<protein>
    <recommendedName>
        <fullName evidence="3">DUF7732 domain-containing protein</fullName>
    </recommendedName>
</protein>
<feature type="chain" id="PRO_5020502656" description="DUF7732 domain-containing protein" evidence="2">
    <location>
        <begin position="22"/>
        <end position="281"/>
    </location>
</feature>
<feature type="signal peptide" evidence="2">
    <location>
        <begin position="1"/>
        <end position="21"/>
    </location>
</feature>
<evidence type="ECO:0000313" key="5">
    <source>
        <dbReference type="Proteomes" id="UP000293360"/>
    </source>
</evidence>
<name>A0A4V1XAU0_9PEZI</name>
<evidence type="ECO:0000313" key="4">
    <source>
        <dbReference type="EMBL" id="RYP03919.1"/>
    </source>
</evidence>
<feature type="compositionally biased region" description="Gly residues" evidence="1">
    <location>
        <begin position="58"/>
        <end position="91"/>
    </location>
</feature>
<feature type="domain" description="DUF7732" evidence="3">
    <location>
        <begin position="116"/>
        <end position="243"/>
    </location>
</feature>
<dbReference type="PANTHER" id="PTHR42091">
    <property type="entry name" value="CONSERVED GLYCINE-RICH PROTEIN (AFU_ORTHOLOGUE AFUA_7G02440)"/>
    <property type="match status" value="1"/>
</dbReference>
<sequence>MRLSNALVVAATLAQSLSASAIPSTDEPALETRTQHESQFSDRSIEREQEELWKRKGGGGGGGRGGGSSGGGRGSGSSSSGGGSSSGGRGSSGSNAGGRTTTGSGPRPAYGPGGAFYPGGARVPYRPGARSPGGIAPYVVAGAGLGFLGGAYLAGGAYYMYPYNHQYYYHNATTDRNETKPVICACREDGVCSCEDNGDQEYFASIIGDGSYDGLNKSIVDVVRNETDGRTYIYINGTLPNGTTAAGGTEDPNAGAGLRALVRVAGWWPVVTTALVLACTL</sequence>
<feature type="region of interest" description="Disordered" evidence="1">
    <location>
        <begin position="20"/>
        <end position="113"/>
    </location>
</feature>
<accession>A0A4V1XAU0</accession>
<evidence type="ECO:0000259" key="3">
    <source>
        <dbReference type="Pfam" id="PF24866"/>
    </source>
</evidence>
<dbReference type="Pfam" id="PF24866">
    <property type="entry name" value="DUF7732"/>
    <property type="match status" value="1"/>
</dbReference>
<reference evidence="4 5" key="1">
    <citation type="submission" date="2018-06" db="EMBL/GenBank/DDBJ databases">
        <title>Complete Genomes of Monosporascus.</title>
        <authorList>
            <person name="Robinson A.J."/>
            <person name="Natvig D.O."/>
        </authorList>
    </citation>
    <scope>NUCLEOTIDE SEQUENCE [LARGE SCALE GENOMIC DNA]</scope>
    <source>
        <strain evidence="4 5">CBS 110550</strain>
    </source>
</reference>
<gene>
    <name evidence="4" type="ORF">DL764_004795</name>
</gene>
<dbReference type="STRING" id="155417.A0A4V1XAU0"/>
<dbReference type="AlphaFoldDB" id="A0A4V1XAU0"/>
<dbReference type="PANTHER" id="PTHR42091:SF1">
    <property type="entry name" value="CONSERVED GLYCINE-RICH PROTEIN (AFU_ORTHOLOGUE AFUA_7G02440)"/>
    <property type="match status" value="1"/>
</dbReference>
<proteinExistence type="predicted"/>
<dbReference type="EMBL" id="QJNU01000236">
    <property type="protein sequence ID" value="RYP03919.1"/>
    <property type="molecule type" value="Genomic_DNA"/>
</dbReference>
<organism evidence="4 5">
    <name type="scientific">Monosporascus ibericus</name>
    <dbReference type="NCBI Taxonomy" id="155417"/>
    <lineage>
        <taxon>Eukaryota</taxon>
        <taxon>Fungi</taxon>
        <taxon>Dikarya</taxon>
        <taxon>Ascomycota</taxon>
        <taxon>Pezizomycotina</taxon>
        <taxon>Sordariomycetes</taxon>
        <taxon>Xylariomycetidae</taxon>
        <taxon>Xylariales</taxon>
        <taxon>Xylariales incertae sedis</taxon>
        <taxon>Monosporascus</taxon>
    </lineage>
</organism>
<feature type="compositionally biased region" description="Low complexity" evidence="1">
    <location>
        <begin position="92"/>
        <end position="110"/>
    </location>
</feature>
<dbReference type="Proteomes" id="UP000293360">
    <property type="component" value="Unassembled WGS sequence"/>
</dbReference>
<evidence type="ECO:0000256" key="2">
    <source>
        <dbReference type="SAM" id="SignalP"/>
    </source>
</evidence>
<comment type="caution">
    <text evidence="4">The sequence shown here is derived from an EMBL/GenBank/DDBJ whole genome shotgun (WGS) entry which is preliminary data.</text>
</comment>
<keyword evidence="5" id="KW-1185">Reference proteome</keyword>
<dbReference type="InterPro" id="IPR056634">
    <property type="entry name" value="DUF7732"/>
</dbReference>
<evidence type="ECO:0000256" key="1">
    <source>
        <dbReference type="SAM" id="MobiDB-lite"/>
    </source>
</evidence>
<dbReference type="OrthoDB" id="5425547at2759"/>